<dbReference type="OrthoDB" id="384721at2"/>
<dbReference type="RefSeq" id="WP_053335164.1">
    <property type="nucleotide sequence ID" value="NZ_JMFG01000023.1"/>
</dbReference>
<dbReference type="PANTHER" id="PTHR46211">
    <property type="entry name" value="GLYCEROPHOSPHORYL DIESTER PHOSPHODIESTERASE"/>
    <property type="match status" value="1"/>
</dbReference>
<name>A0A062XVJ0_9BACT</name>
<dbReference type="GO" id="GO:0006629">
    <property type="term" value="P:lipid metabolic process"/>
    <property type="evidence" value="ECO:0007669"/>
    <property type="project" value="InterPro"/>
</dbReference>
<feature type="domain" description="GP-PDE" evidence="1">
    <location>
        <begin position="4"/>
        <end position="208"/>
    </location>
</feature>
<dbReference type="PANTHER" id="PTHR46211:SF1">
    <property type="entry name" value="GLYCEROPHOSPHODIESTER PHOSPHODIESTERASE, CYTOPLASMIC"/>
    <property type="match status" value="1"/>
</dbReference>
<dbReference type="SUPFAM" id="SSF51695">
    <property type="entry name" value="PLC-like phosphodiesterases"/>
    <property type="match status" value="1"/>
</dbReference>
<protein>
    <recommendedName>
        <fullName evidence="1">GP-PDE domain-containing protein</fullName>
    </recommendedName>
</protein>
<dbReference type="EMBL" id="JMFG01000023">
    <property type="protein sequence ID" value="KDA53374.1"/>
    <property type="molecule type" value="Genomic_DNA"/>
</dbReference>
<dbReference type="InterPro" id="IPR030395">
    <property type="entry name" value="GP_PDE_dom"/>
</dbReference>
<dbReference type="GO" id="GO:0008081">
    <property type="term" value="F:phosphoric diester hydrolase activity"/>
    <property type="evidence" value="ECO:0007669"/>
    <property type="project" value="InterPro"/>
</dbReference>
<dbReference type="PROSITE" id="PS51704">
    <property type="entry name" value="GP_PDE"/>
    <property type="match status" value="1"/>
</dbReference>
<gene>
    <name evidence="2" type="ORF">EG19_06385</name>
</gene>
<reference evidence="2 3" key="1">
    <citation type="submission" date="2014-04" db="EMBL/GenBank/DDBJ databases">
        <title>The Genome Sequence of Thermoanaerobaculum aquaticum MP-01, The First Cultivated Group 23 Acidobacterium.</title>
        <authorList>
            <person name="Stamps B.W."/>
            <person name="Losey N.A."/>
            <person name="Lawson P.A."/>
            <person name="Stevenson B.S."/>
        </authorList>
    </citation>
    <scope>NUCLEOTIDE SEQUENCE [LARGE SCALE GENOMIC DNA]</scope>
    <source>
        <strain evidence="2 3">MP-01</strain>
    </source>
</reference>
<dbReference type="InterPro" id="IPR017946">
    <property type="entry name" value="PLC-like_Pdiesterase_TIM-brl"/>
</dbReference>
<dbReference type="Proteomes" id="UP000027284">
    <property type="component" value="Unassembled WGS sequence"/>
</dbReference>
<comment type="caution">
    <text evidence="2">The sequence shown here is derived from an EMBL/GenBank/DDBJ whole genome shotgun (WGS) entry which is preliminary data.</text>
</comment>
<dbReference type="Pfam" id="PF03009">
    <property type="entry name" value="GDPD"/>
    <property type="match status" value="1"/>
</dbReference>
<dbReference type="CDD" id="cd08556">
    <property type="entry name" value="GDPD"/>
    <property type="match status" value="1"/>
</dbReference>
<sequence length="210" mass="23558">MRRPLIIGHRGFAGRYPENTLEAVQAAVAVGADGVEVDVRPCREGVWVCHHDRTRKGKPLREWPLAALRQEKVPSLAEVVEAVPEDRFLFVEIKPLAQSELLRLLDPLQRLLEPRKHLKVLSSSLRVLSLVQTVLPRATVSWVVDRVPSFLPAGLELSPHHRLVEEMRGFHVPLNPWTVNQKPRMRDLAALGVASLTTNFPDRALEVLGG</sequence>
<organism evidence="2 3">
    <name type="scientific">Thermoanaerobaculum aquaticum</name>
    <dbReference type="NCBI Taxonomy" id="1312852"/>
    <lineage>
        <taxon>Bacteria</taxon>
        <taxon>Pseudomonadati</taxon>
        <taxon>Acidobacteriota</taxon>
        <taxon>Thermoanaerobaculia</taxon>
        <taxon>Thermoanaerobaculales</taxon>
        <taxon>Thermoanaerobaculaceae</taxon>
        <taxon>Thermoanaerobaculum</taxon>
    </lineage>
</organism>
<accession>A0A062XVJ0</accession>
<dbReference type="STRING" id="1312852.EG19_06385"/>
<evidence type="ECO:0000313" key="2">
    <source>
        <dbReference type="EMBL" id="KDA53374.1"/>
    </source>
</evidence>
<dbReference type="AlphaFoldDB" id="A0A062XVJ0"/>
<evidence type="ECO:0000259" key="1">
    <source>
        <dbReference type="PROSITE" id="PS51704"/>
    </source>
</evidence>
<proteinExistence type="predicted"/>
<evidence type="ECO:0000313" key="3">
    <source>
        <dbReference type="Proteomes" id="UP000027284"/>
    </source>
</evidence>
<dbReference type="Gene3D" id="3.20.20.190">
    <property type="entry name" value="Phosphatidylinositol (PI) phosphodiesterase"/>
    <property type="match status" value="1"/>
</dbReference>
<keyword evidence="3" id="KW-1185">Reference proteome</keyword>